<evidence type="ECO:0000313" key="11">
    <source>
        <dbReference type="Proteomes" id="UP000263900"/>
    </source>
</evidence>
<keyword evidence="4" id="KW-0813">Transport</keyword>
<feature type="domain" description="Major facilitator superfamily (MFS) profile" evidence="9">
    <location>
        <begin position="8"/>
        <end position="404"/>
    </location>
</feature>
<feature type="transmembrane region" description="Helical" evidence="8">
    <location>
        <begin position="47"/>
        <end position="67"/>
    </location>
</feature>
<evidence type="ECO:0000256" key="5">
    <source>
        <dbReference type="ARBA" id="ARBA00022692"/>
    </source>
</evidence>
<organism evidence="10 11">
    <name type="scientific">Paraflavitalea soli</name>
    <dbReference type="NCBI Taxonomy" id="2315862"/>
    <lineage>
        <taxon>Bacteria</taxon>
        <taxon>Pseudomonadati</taxon>
        <taxon>Bacteroidota</taxon>
        <taxon>Chitinophagia</taxon>
        <taxon>Chitinophagales</taxon>
        <taxon>Chitinophagaceae</taxon>
        <taxon>Paraflavitalea</taxon>
    </lineage>
</organism>
<keyword evidence="6 8" id="KW-1133">Transmembrane helix</keyword>
<gene>
    <name evidence="10" type="ORF">D3H65_07070</name>
</gene>
<feature type="transmembrane region" description="Helical" evidence="8">
    <location>
        <begin position="137"/>
        <end position="160"/>
    </location>
</feature>
<dbReference type="InterPro" id="IPR001958">
    <property type="entry name" value="Tet-R_TetA/multi-R_MdtG-like"/>
</dbReference>
<dbReference type="PROSITE" id="PS50850">
    <property type="entry name" value="MFS"/>
    <property type="match status" value="1"/>
</dbReference>
<dbReference type="PRINTS" id="PR01035">
    <property type="entry name" value="TCRTETA"/>
</dbReference>
<feature type="transmembrane region" description="Helical" evidence="8">
    <location>
        <begin position="380"/>
        <end position="400"/>
    </location>
</feature>
<dbReference type="GO" id="GO:0016020">
    <property type="term" value="C:membrane"/>
    <property type="evidence" value="ECO:0007669"/>
    <property type="project" value="UniProtKB-SubCell"/>
</dbReference>
<protein>
    <submittedName>
        <fullName evidence="10">MFS transporter</fullName>
    </submittedName>
</protein>
<feature type="transmembrane region" description="Helical" evidence="8">
    <location>
        <begin position="79"/>
        <end position="98"/>
    </location>
</feature>
<feature type="transmembrane region" description="Helical" evidence="8">
    <location>
        <begin position="285"/>
        <end position="303"/>
    </location>
</feature>
<dbReference type="InterPro" id="IPR005829">
    <property type="entry name" value="Sugar_transporter_CS"/>
</dbReference>
<evidence type="ECO:0000256" key="3">
    <source>
        <dbReference type="ARBA" id="ARBA00007520"/>
    </source>
</evidence>
<keyword evidence="5 8" id="KW-0812">Transmembrane</keyword>
<comment type="similarity">
    <text evidence="3">Belongs to the major facilitator superfamily. TCR/Tet family.</text>
</comment>
<evidence type="ECO:0000256" key="4">
    <source>
        <dbReference type="ARBA" id="ARBA00022448"/>
    </source>
</evidence>
<dbReference type="PANTHER" id="PTHR23504">
    <property type="entry name" value="MAJOR FACILITATOR SUPERFAMILY DOMAIN-CONTAINING PROTEIN 10"/>
    <property type="match status" value="1"/>
</dbReference>
<feature type="transmembrane region" description="Helical" evidence="8">
    <location>
        <begin position="104"/>
        <end position="125"/>
    </location>
</feature>
<evidence type="ECO:0000259" key="9">
    <source>
        <dbReference type="PROSITE" id="PS50850"/>
    </source>
</evidence>
<feature type="transmembrane region" description="Helical" evidence="8">
    <location>
        <begin position="309"/>
        <end position="330"/>
    </location>
</feature>
<dbReference type="InterPro" id="IPR036259">
    <property type="entry name" value="MFS_trans_sf"/>
</dbReference>
<evidence type="ECO:0000256" key="8">
    <source>
        <dbReference type="SAM" id="Phobius"/>
    </source>
</evidence>
<comment type="function">
    <text evidence="1">Resistance to tetracycline by an active tetracycline efflux. This is an energy-dependent process that decreases the accumulation of the antibiotic in whole cells. This protein functions as a metal-tetracycline/H(+) antiporter.</text>
</comment>
<dbReference type="OrthoDB" id="9793283at2"/>
<feature type="transmembrane region" description="Helical" evidence="8">
    <location>
        <begin position="255"/>
        <end position="273"/>
    </location>
</feature>
<dbReference type="Proteomes" id="UP000263900">
    <property type="component" value="Chromosome"/>
</dbReference>
<evidence type="ECO:0000256" key="1">
    <source>
        <dbReference type="ARBA" id="ARBA00003279"/>
    </source>
</evidence>
<feature type="transmembrane region" description="Helical" evidence="8">
    <location>
        <begin position="166"/>
        <end position="186"/>
    </location>
</feature>
<dbReference type="PROSITE" id="PS00216">
    <property type="entry name" value="SUGAR_TRANSPORT_1"/>
    <property type="match status" value="1"/>
</dbReference>
<accession>A0A3B7MTC6</accession>
<reference evidence="10 11" key="1">
    <citation type="submission" date="2018-09" db="EMBL/GenBank/DDBJ databases">
        <title>Genome sequencing of strain 6GH32-13.</title>
        <authorList>
            <person name="Weon H.-Y."/>
            <person name="Heo J."/>
            <person name="Kwon S.-W."/>
        </authorList>
    </citation>
    <scope>NUCLEOTIDE SEQUENCE [LARGE SCALE GENOMIC DNA]</scope>
    <source>
        <strain evidence="10 11">5GH32-13</strain>
    </source>
</reference>
<dbReference type="RefSeq" id="WP_119049586.1">
    <property type="nucleotide sequence ID" value="NZ_CP032157.1"/>
</dbReference>
<sequence length="426" mass="46071">MQKSNKAAIGFIFVTLLIDVMGWGLIIPVMADLIAQLKGIPVNEASTYGALLLSVFAITQFVFAPVIGNLSDRFGRRPILLFSLLGFGIDYIVLALAPSYGWLFLGRVIAGITGASFTTATAYIADVSTDETTRAKNFGMIGAAFGLGFVLGPALGAFLATWGIRAPFYAAAALCLINCLYGYFLLPESLSKENRRPFDWKRANPFGSLKFLTRHPEIGGLAFSFFLIYLGSQSVQGNWNFFTIYRFGWTEKMVGISLAVVGVLVGAVQGGLTRVVNPKIGNEKSIYLGLSLYTLGLILFAFATQTWMMFAFLIPYCLGGICGPSLQSVISGHVPSNQQGELQGALTSLMSLTTIIGPLIMNGTFAYFTSGKAPFHMPGIHFLIGAACMLLSIFITYKVLTKEKKEHPELKEVIAGKGKLTDTPVH</sequence>
<dbReference type="KEGG" id="pseg:D3H65_07070"/>
<feature type="transmembrane region" description="Helical" evidence="8">
    <location>
        <begin position="342"/>
        <end position="368"/>
    </location>
</feature>
<dbReference type="InterPro" id="IPR011701">
    <property type="entry name" value="MFS"/>
</dbReference>
<name>A0A3B7MTC6_9BACT</name>
<evidence type="ECO:0000256" key="7">
    <source>
        <dbReference type="ARBA" id="ARBA00023136"/>
    </source>
</evidence>
<keyword evidence="7 8" id="KW-0472">Membrane</keyword>
<dbReference type="PANTHER" id="PTHR23504:SF15">
    <property type="entry name" value="MAJOR FACILITATOR SUPERFAMILY (MFS) PROFILE DOMAIN-CONTAINING PROTEIN"/>
    <property type="match status" value="1"/>
</dbReference>
<dbReference type="InterPro" id="IPR020846">
    <property type="entry name" value="MFS_dom"/>
</dbReference>
<feature type="transmembrane region" description="Helical" evidence="8">
    <location>
        <begin position="218"/>
        <end position="235"/>
    </location>
</feature>
<dbReference type="CDD" id="cd17388">
    <property type="entry name" value="MFS_TetA"/>
    <property type="match status" value="1"/>
</dbReference>
<dbReference type="Gene3D" id="1.20.1250.20">
    <property type="entry name" value="MFS general substrate transporter like domains"/>
    <property type="match status" value="1"/>
</dbReference>
<dbReference type="SUPFAM" id="SSF103473">
    <property type="entry name" value="MFS general substrate transporter"/>
    <property type="match status" value="1"/>
</dbReference>
<dbReference type="EMBL" id="CP032157">
    <property type="protein sequence ID" value="AXY73751.1"/>
    <property type="molecule type" value="Genomic_DNA"/>
</dbReference>
<proteinExistence type="inferred from homology"/>
<keyword evidence="11" id="KW-1185">Reference proteome</keyword>
<evidence type="ECO:0000256" key="2">
    <source>
        <dbReference type="ARBA" id="ARBA00004141"/>
    </source>
</evidence>
<comment type="subcellular location">
    <subcellularLocation>
        <location evidence="2">Membrane</location>
        <topology evidence="2">Multi-pass membrane protein</topology>
    </subcellularLocation>
</comment>
<feature type="transmembrane region" description="Helical" evidence="8">
    <location>
        <begin position="7"/>
        <end position="27"/>
    </location>
</feature>
<dbReference type="Pfam" id="PF07690">
    <property type="entry name" value="MFS_1"/>
    <property type="match status" value="1"/>
</dbReference>
<dbReference type="GO" id="GO:0022857">
    <property type="term" value="F:transmembrane transporter activity"/>
    <property type="evidence" value="ECO:0007669"/>
    <property type="project" value="InterPro"/>
</dbReference>
<dbReference type="AlphaFoldDB" id="A0A3B7MTC6"/>
<evidence type="ECO:0000313" key="10">
    <source>
        <dbReference type="EMBL" id="AXY73751.1"/>
    </source>
</evidence>
<evidence type="ECO:0000256" key="6">
    <source>
        <dbReference type="ARBA" id="ARBA00022989"/>
    </source>
</evidence>